<gene>
    <name evidence="1" type="ORF">J416_07032</name>
</gene>
<evidence type="ECO:0000313" key="1">
    <source>
        <dbReference type="EMBL" id="ENH97176.1"/>
    </source>
</evidence>
<organism evidence="1 2">
    <name type="scientific">Gracilibacillus halophilus YIM-C55.5</name>
    <dbReference type="NCBI Taxonomy" id="1308866"/>
    <lineage>
        <taxon>Bacteria</taxon>
        <taxon>Bacillati</taxon>
        <taxon>Bacillota</taxon>
        <taxon>Bacilli</taxon>
        <taxon>Bacillales</taxon>
        <taxon>Bacillaceae</taxon>
        <taxon>Gracilibacillus</taxon>
    </lineage>
</organism>
<reference evidence="1 2" key="1">
    <citation type="submission" date="2013-03" db="EMBL/GenBank/DDBJ databases">
        <title>Draft genome sequence of Gracibacillus halophilus YIM-C55.5, a moderately halophilic and thermophilic organism from the Xiaochaidamu salt lake.</title>
        <authorList>
            <person name="Sugumar T."/>
            <person name="Polireddy D.R."/>
            <person name="Antony A."/>
            <person name="Madhava Y.R."/>
            <person name="Sivakumar N."/>
        </authorList>
    </citation>
    <scope>NUCLEOTIDE SEQUENCE [LARGE SCALE GENOMIC DNA]</scope>
    <source>
        <strain evidence="1 2">YIM-C55.5</strain>
    </source>
</reference>
<dbReference type="eggNOG" id="ENOG50347RF">
    <property type="taxonomic scope" value="Bacteria"/>
</dbReference>
<dbReference type="PATRIC" id="fig|1308866.3.peg.1419"/>
<dbReference type="EMBL" id="APML01000022">
    <property type="protein sequence ID" value="ENH97176.1"/>
    <property type="molecule type" value="Genomic_DNA"/>
</dbReference>
<protein>
    <recommendedName>
        <fullName evidence="3">DUF2642 domain-containing protein</fullName>
    </recommendedName>
</protein>
<accession>N4WVR6</accession>
<comment type="caution">
    <text evidence="1">The sequence shown here is derived from an EMBL/GenBank/DDBJ whole genome shotgun (WGS) entry which is preliminary data.</text>
</comment>
<proteinExistence type="predicted"/>
<dbReference type="RefSeq" id="WP_003467154.1">
    <property type="nucleotide sequence ID" value="NZ_APML01000022.1"/>
</dbReference>
<dbReference type="AlphaFoldDB" id="N4WVR6"/>
<dbReference type="Proteomes" id="UP000012283">
    <property type="component" value="Unassembled WGS sequence"/>
</dbReference>
<evidence type="ECO:0000313" key="2">
    <source>
        <dbReference type="Proteomes" id="UP000012283"/>
    </source>
</evidence>
<evidence type="ECO:0008006" key="3">
    <source>
        <dbReference type="Google" id="ProtNLM"/>
    </source>
</evidence>
<sequence length="98" mass="11479">MSDNFMPITINVLHDQALIEHFEEGIGRRVFILTPAFPFVFIGKIIDVIEDHVFIDVETTSISQLENRIWNIHIHQIQTFFIERDNGPSIPELKDEIY</sequence>
<dbReference type="STRING" id="1308866.J416_07032"/>
<name>N4WVR6_9BACI</name>
<keyword evidence="2" id="KW-1185">Reference proteome</keyword>
<dbReference type="OrthoDB" id="2439638at2"/>